<name>A0A8J4QUA4_9ROSI</name>
<organism evidence="3 4">
    <name type="scientific">Castanea mollissima</name>
    <name type="common">Chinese chestnut</name>
    <dbReference type="NCBI Taxonomy" id="60419"/>
    <lineage>
        <taxon>Eukaryota</taxon>
        <taxon>Viridiplantae</taxon>
        <taxon>Streptophyta</taxon>
        <taxon>Embryophyta</taxon>
        <taxon>Tracheophyta</taxon>
        <taxon>Spermatophyta</taxon>
        <taxon>Magnoliopsida</taxon>
        <taxon>eudicotyledons</taxon>
        <taxon>Gunneridae</taxon>
        <taxon>Pentapetalae</taxon>
        <taxon>rosids</taxon>
        <taxon>fabids</taxon>
        <taxon>Fagales</taxon>
        <taxon>Fagaceae</taxon>
        <taxon>Castanea</taxon>
    </lineage>
</organism>
<feature type="signal peptide" evidence="2">
    <location>
        <begin position="1"/>
        <end position="18"/>
    </location>
</feature>
<dbReference type="EMBL" id="JRKL02002415">
    <property type="protein sequence ID" value="KAF3959055.1"/>
    <property type="molecule type" value="Genomic_DNA"/>
</dbReference>
<evidence type="ECO:0000313" key="3">
    <source>
        <dbReference type="EMBL" id="KAF3959055.1"/>
    </source>
</evidence>
<dbReference type="Proteomes" id="UP000737018">
    <property type="component" value="Unassembled WGS sequence"/>
</dbReference>
<comment type="caution">
    <text evidence="3">The sequence shown here is derived from an EMBL/GenBank/DDBJ whole genome shotgun (WGS) entry which is preliminary data.</text>
</comment>
<evidence type="ECO:0000313" key="4">
    <source>
        <dbReference type="Proteomes" id="UP000737018"/>
    </source>
</evidence>
<reference evidence="3" key="1">
    <citation type="submission" date="2020-03" db="EMBL/GenBank/DDBJ databases">
        <title>Castanea mollissima Vanexum genome sequencing.</title>
        <authorList>
            <person name="Staton M."/>
        </authorList>
    </citation>
    <scope>NUCLEOTIDE SEQUENCE</scope>
    <source>
        <tissue evidence="3">Leaf</tissue>
    </source>
</reference>
<proteinExistence type="predicted"/>
<accession>A0A8J4QUA4</accession>
<gene>
    <name evidence="3" type="ORF">CMV_016092</name>
</gene>
<protein>
    <submittedName>
        <fullName evidence="3">Uncharacterized protein</fullName>
    </submittedName>
</protein>
<keyword evidence="2" id="KW-0732">Signal</keyword>
<evidence type="ECO:0000256" key="2">
    <source>
        <dbReference type="SAM" id="SignalP"/>
    </source>
</evidence>
<keyword evidence="1" id="KW-1133">Transmembrane helix</keyword>
<dbReference type="AlphaFoldDB" id="A0A8J4QUA4"/>
<sequence>MLCRFKLVLLVQMRTVDAGKAQMDMLFVPFSMAFSIIFNKGLVWIALWFLLQLTIGKLLPLSQPYLVLVKDELAFEDYYYGFCLYSPCKI</sequence>
<keyword evidence="1" id="KW-0812">Transmembrane</keyword>
<evidence type="ECO:0000256" key="1">
    <source>
        <dbReference type="SAM" id="Phobius"/>
    </source>
</evidence>
<feature type="chain" id="PRO_5035246581" evidence="2">
    <location>
        <begin position="19"/>
        <end position="90"/>
    </location>
</feature>
<keyword evidence="4" id="KW-1185">Reference proteome</keyword>
<feature type="transmembrane region" description="Helical" evidence="1">
    <location>
        <begin position="28"/>
        <end position="51"/>
    </location>
</feature>
<keyword evidence="1" id="KW-0472">Membrane</keyword>